<dbReference type="Proteomes" id="UP000790377">
    <property type="component" value="Unassembled WGS sequence"/>
</dbReference>
<organism evidence="1 2">
    <name type="scientific">Hygrophoropsis aurantiaca</name>
    <dbReference type="NCBI Taxonomy" id="72124"/>
    <lineage>
        <taxon>Eukaryota</taxon>
        <taxon>Fungi</taxon>
        <taxon>Dikarya</taxon>
        <taxon>Basidiomycota</taxon>
        <taxon>Agaricomycotina</taxon>
        <taxon>Agaricomycetes</taxon>
        <taxon>Agaricomycetidae</taxon>
        <taxon>Boletales</taxon>
        <taxon>Coniophorineae</taxon>
        <taxon>Hygrophoropsidaceae</taxon>
        <taxon>Hygrophoropsis</taxon>
    </lineage>
</organism>
<accession>A0ACB8A4Y5</accession>
<evidence type="ECO:0000313" key="2">
    <source>
        <dbReference type="Proteomes" id="UP000790377"/>
    </source>
</evidence>
<comment type="caution">
    <text evidence="1">The sequence shown here is derived from an EMBL/GenBank/DDBJ whole genome shotgun (WGS) entry which is preliminary data.</text>
</comment>
<evidence type="ECO:0000313" key="1">
    <source>
        <dbReference type="EMBL" id="KAH7907832.1"/>
    </source>
</evidence>
<sequence length="624" mass="68180">MLYPSKNESRIDNGHAPAHDSVSLLTENECRMSPGPVRNDTIKIHRTLCYFSHGCLFALHILLLLVYKFHAEHRITITTATIADVVATILTISLQAFYTVYTAALVFVTQRLALSYNFSRRQKLTSVHDISESWIGIGAALASLWDQTKIKTSMRATTAITVYLLSISALHITSSSIMQLQTFNATITVPVSTTVGWPDGYIDISFNWSSITPLIPATYQLAALSTAGISNATIYDLVSRNLGFGEAIVNTTTISASCDLVNSSILQGSHPFSGIQVETDVWLTFDDLFPEILWKDQIRIVTASGRYDTGYNDYPIGNDAIFILLSTAIDLDSSVLNPTTLLANWTYFEPGKEVEEIQTSITKIFMAGCTLSTTKSERYVNVQTNELVGAAPLPDAKQQWTPWTSHNASVLDEAIFLAVNAAGPSPTLFENTALTPILNASPSVLDAYMMSLFGLNADDQVENSHSESSSNPSFIMSRYQLENAVAQIAAEAIWMASQFGEGNGGFSRSIGETNVMQYTLQWQLNINLAPLITATLASFIAFVSAIEVTGRTDTHKPDGSHTVKSASPLELLWLAAHTMPGLTTGFKDVEKPTMNNLREAGMFDVCLAGNDIKADDDFNKDRVA</sequence>
<gene>
    <name evidence="1" type="ORF">BJ138DRAFT_1128883</name>
</gene>
<proteinExistence type="predicted"/>
<name>A0ACB8A4Y5_9AGAM</name>
<reference evidence="1" key="1">
    <citation type="journal article" date="2021" name="New Phytol.">
        <title>Evolutionary innovations through gain and loss of genes in the ectomycorrhizal Boletales.</title>
        <authorList>
            <person name="Wu G."/>
            <person name="Miyauchi S."/>
            <person name="Morin E."/>
            <person name="Kuo A."/>
            <person name="Drula E."/>
            <person name="Varga T."/>
            <person name="Kohler A."/>
            <person name="Feng B."/>
            <person name="Cao Y."/>
            <person name="Lipzen A."/>
            <person name="Daum C."/>
            <person name="Hundley H."/>
            <person name="Pangilinan J."/>
            <person name="Johnson J."/>
            <person name="Barry K."/>
            <person name="LaButti K."/>
            <person name="Ng V."/>
            <person name="Ahrendt S."/>
            <person name="Min B."/>
            <person name="Choi I.G."/>
            <person name="Park H."/>
            <person name="Plett J.M."/>
            <person name="Magnuson J."/>
            <person name="Spatafora J.W."/>
            <person name="Nagy L.G."/>
            <person name="Henrissat B."/>
            <person name="Grigoriev I.V."/>
            <person name="Yang Z.L."/>
            <person name="Xu J."/>
            <person name="Martin F.M."/>
        </authorList>
    </citation>
    <scope>NUCLEOTIDE SEQUENCE</scope>
    <source>
        <strain evidence="1">ATCC 28755</strain>
    </source>
</reference>
<keyword evidence="2" id="KW-1185">Reference proteome</keyword>
<dbReference type="EMBL" id="MU267867">
    <property type="protein sequence ID" value="KAH7907832.1"/>
    <property type="molecule type" value="Genomic_DNA"/>
</dbReference>
<protein>
    <submittedName>
        <fullName evidence="1">Uncharacterized protein</fullName>
    </submittedName>
</protein>